<dbReference type="AlphaFoldDB" id="A0A2H5Q816"/>
<evidence type="ECO:0000313" key="12">
    <source>
        <dbReference type="Proteomes" id="UP000236630"/>
    </source>
</evidence>
<organism evidence="11 12">
    <name type="scientific">Citrus unshiu</name>
    <name type="common">Satsuma mandarin</name>
    <name type="synonym">Citrus nobilis var. unshiu</name>
    <dbReference type="NCBI Taxonomy" id="55188"/>
    <lineage>
        <taxon>Eukaryota</taxon>
        <taxon>Viridiplantae</taxon>
        <taxon>Streptophyta</taxon>
        <taxon>Embryophyta</taxon>
        <taxon>Tracheophyta</taxon>
        <taxon>Spermatophyta</taxon>
        <taxon>Magnoliopsida</taxon>
        <taxon>eudicotyledons</taxon>
        <taxon>Gunneridae</taxon>
        <taxon>Pentapetalae</taxon>
        <taxon>rosids</taxon>
        <taxon>malvids</taxon>
        <taxon>Sapindales</taxon>
        <taxon>Rutaceae</taxon>
        <taxon>Aurantioideae</taxon>
        <taxon>Citrus</taxon>
    </lineage>
</organism>
<dbReference type="Pfam" id="PF00043">
    <property type="entry name" value="GST_C"/>
    <property type="match status" value="1"/>
</dbReference>
<feature type="signal peptide" evidence="8">
    <location>
        <begin position="1"/>
        <end position="22"/>
    </location>
</feature>
<feature type="chain" id="PRO_5014183098" description="glutathione transferase" evidence="8">
    <location>
        <begin position="23"/>
        <end position="348"/>
    </location>
</feature>
<sequence length="348" mass="40502">MTTKVKLLGFWCSPFAFRVVWALKLKGVEFEYIEEDIFNKSTELLELNPVHKKVPVLVHDKRVIVESFVILEYIDETWPQDPLLPQDPYEKAMARFWAKFGDEKLLESAYKAMWSKGEEKQKAMKEAVESLEKIEEVLRGKNFMGGNSIGYLDLAIGWIGYWIPVWEEAGGSMRILDSQKFPAIAEWSTKFLKHPKTCHPGTGRLPIVTSEQKKYMLTFVHRRIESTWTKGEEKEDALKATMEALEKIEGELKGKSYFGGENKYAYLEIAIGWINYLIPIWEEIASIQFLDPKRFPAITAWKSKFLDNPLIKETLPPREKLLIYLHQRVKHREIDATIRELAETKLEN</sequence>
<comment type="subcellular location">
    <subcellularLocation>
        <location evidence="1">Cytoplasm</location>
        <location evidence="1">Cytosol</location>
    </subcellularLocation>
</comment>
<dbReference type="FunFam" id="1.20.1050.10:FF:000012">
    <property type="entry name" value="Tau class glutathione S-transferase"/>
    <property type="match status" value="1"/>
</dbReference>
<evidence type="ECO:0000313" key="11">
    <source>
        <dbReference type="EMBL" id="GAY60723.1"/>
    </source>
</evidence>
<dbReference type="STRING" id="55188.A0A2H5Q816"/>
<gene>
    <name evidence="11" type="ORF">CUMW_204240</name>
</gene>
<dbReference type="CDD" id="cd03185">
    <property type="entry name" value="GST_C_Tau"/>
    <property type="match status" value="1"/>
</dbReference>
<keyword evidence="4" id="KW-0216">Detoxification</keyword>
<dbReference type="CDD" id="cd03058">
    <property type="entry name" value="GST_N_Tau"/>
    <property type="match status" value="1"/>
</dbReference>
<reference evidence="11 12" key="1">
    <citation type="journal article" date="2017" name="Front. Genet.">
        <title>Draft sequencing of the heterozygous diploid genome of Satsuma (Citrus unshiu Marc.) using a hybrid assembly approach.</title>
        <authorList>
            <person name="Shimizu T."/>
            <person name="Tanizawa Y."/>
            <person name="Mochizuki T."/>
            <person name="Nagasaki H."/>
            <person name="Yoshioka T."/>
            <person name="Toyoda A."/>
            <person name="Fujiyama A."/>
            <person name="Kaminuma E."/>
            <person name="Nakamura Y."/>
        </authorList>
    </citation>
    <scope>NUCLEOTIDE SEQUENCE [LARGE SCALE GENOMIC DNA]</scope>
    <source>
        <strain evidence="12">cv. Miyagawa wase</strain>
    </source>
</reference>
<dbReference type="InterPro" id="IPR036249">
    <property type="entry name" value="Thioredoxin-like_sf"/>
</dbReference>
<dbReference type="SUPFAM" id="SSF47616">
    <property type="entry name" value="GST C-terminal domain-like"/>
    <property type="match status" value="2"/>
</dbReference>
<dbReference type="GO" id="GO:0006749">
    <property type="term" value="P:glutathione metabolic process"/>
    <property type="evidence" value="ECO:0007669"/>
    <property type="project" value="InterPro"/>
</dbReference>
<dbReference type="Proteomes" id="UP000236630">
    <property type="component" value="Unassembled WGS sequence"/>
</dbReference>
<evidence type="ECO:0000259" key="10">
    <source>
        <dbReference type="PROSITE" id="PS50405"/>
    </source>
</evidence>
<dbReference type="PROSITE" id="PS50404">
    <property type="entry name" value="GST_NTER"/>
    <property type="match status" value="1"/>
</dbReference>
<keyword evidence="3" id="KW-0963">Cytoplasm</keyword>
<evidence type="ECO:0000256" key="5">
    <source>
        <dbReference type="ARBA" id="ARBA00022679"/>
    </source>
</evidence>
<dbReference type="EC" id="2.5.1.18" evidence="2"/>
<dbReference type="InterPro" id="IPR004046">
    <property type="entry name" value="GST_C"/>
</dbReference>
<dbReference type="GO" id="GO:0004364">
    <property type="term" value="F:glutathione transferase activity"/>
    <property type="evidence" value="ECO:0007669"/>
    <property type="project" value="UniProtKB-EC"/>
</dbReference>
<proteinExistence type="inferred from homology"/>
<dbReference type="SFLD" id="SFLDS00019">
    <property type="entry name" value="Glutathione_Transferase_(cytos"/>
    <property type="match status" value="1"/>
</dbReference>
<keyword evidence="8" id="KW-0732">Signal</keyword>
<dbReference type="InterPro" id="IPR045074">
    <property type="entry name" value="GST_C_Tau"/>
</dbReference>
<dbReference type="EMBL" id="BDQV01000244">
    <property type="protein sequence ID" value="GAY60723.1"/>
    <property type="molecule type" value="Genomic_DNA"/>
</dbReference>
<dbReference type="GO" id="GO:0009407">
    <property type="term" value="P:toxin catabolic process"/>
    <property type="evidence" value="ECO:0007669"/>
    <property type="project" value="UniProtKB-ARBA"/>
</dbReference>
<evidence type="ECO:0000256" key="4">
    <source>
        <dbReference type="ARBA" id="ARBA00022575"/>
    </source>
</evidence>
<dbReference type="InterPro" id="IPR004045">
    <property type="entry name" value="Glutathione_S-Trfase_N"/>
</dbReference>
<evidence type="ECO:0000256" key="6">
    <source>
        <dbReference type="ARBA" id="ARBA00025743"/>
    </source>
</evidence>
<feature type="domain" description="GST C-terminal" evidence="10">
    <location>
        <begin position="87"/>
        <end position="216"/>
    </location>
</feature>
<comment type="catalytic activity">
    <reaction evidence="7">
        <text>RX + glutathione = an S-substituted glutathione + a halide anion + H(+)</text>
        <dbReference type="Rhea" id="RHEA:16437"/>
        <dbReference type="ChEBI" id="CHEBI:15378"/>
        <dbReference type="ChEBI" id="CHEBI:16042"/>
        <dbReference type="ChEBI" id="CHEBI:17792"/>
        <dbReference type="ChEBI" id="CHEBI:57925"/>
        <dbReference type="ChEBI" id="CHEBI:90779"/>
        <dbReference type="EC" id="2.5.1.18"/>
    </reaction>
</comment>
<dbReference type="PANTHER" id="PTHR11260">
    <property type="entry name" value="GLUTATHIONE S-TRANSFERASE, GST, SUPERFAMILY, GST DOMAIN CONTAINING"/>
    <property type="match status" value="1"/>
</dbReference>
<name>A0A2H5Q816_CITUN</name>
<evidence type="ECO:0000256" key="3">
    <source>
        <dbReference type="ARBA" id="ARBA00022490"/>
    </source>
</evidence>
<evidence type="ECO:0000256" key="2">
    <source>
        <dbReference type="ARBA" id="ARBA00012452"/>
    </source>
</evidence>
<evidence type="ECO:0000256" key="8">
    <source>
        <dbReference type="SAM" id="SignalP"/>
    </source>
</evidence>
<dbReference type="FunFam" id="3.40.30.10:FF:000014">
    <property type="entry name" value="Tau class glutathione S-transferase"/>
    <property type="match status" value="1"/>
</dbReference>
<comment type="caution">
    <text evidence="11">The sequence shown here is derived from an EMBL/GenBank/DDBJ whole genome shotgun (WGS) entry which is preliminary data.</text>
</comment>
<dbReference type="PANTHER" id="PTHR11260:SF474">
    <property type="entry name" value="GLUTATHIONE TRANSFERASE"/>
    <property type="match status" value="1"/>
</dbReference>
<dbReference type="InterPro" id="IPR036282">
    <property type="entry name" value="Glutathione-S-Trfase_C_sf"/>
</dbReference>
<dbReference type="InterPro" id="IPR040079">
    <property type="entry name" value="Glutathione_S-Trfase"/>
</dbReference>
<dbReference type="InterPro" id="IPR045073">
    <property type="entry name" value="Omega/Tau-like"/>
</dbReference>
<keyword evidence="5" id="KW-0808">Transferase</keyword>
<evidence type="ECO:0000259" key="9">
    <source>
        <dbReference type="PROSITE" id="PS50404"/>
    </source>
</evidence>
<comment type="similarity">
    <text evidence="6">Belongs to the GST superfamily. Tau family.</text>
</comment>
<keyword evidence="12" id="KW-1185">Reference proteome</keyword>
<accession>A0A2H5Q816</accession>
<dbReference type="Gene3D" id="3.40.30.10">
    <property type="entry name" value="Glutaredoxin"/>
    <property type="match status" value="1"/>
</dbReference>
<protein>
    <recommendedName>
        <fullName evidence="2">glutathione transferase</fullName>
        <ecNumber evidence="2">2.5.1.18</ecNumber>
    </recommendedName>
</protein>
<dbReference type="PROSITE" id="PS50405">
    <property type="entry name" value="GST_CTER"/>
    <property type="match status" value="1"/>
</dbReference>
<evidence type="ECO:0000256" key="1">
    <source>
        <dbReference type="ARBA" id="ARBA00004514"/>
    </source>
</evidence>
<dbReference type="SFLD" id="SFLDG01152">
    <property type="entry name" value="Main.3:_Omega-_and_Tau-like"/>
    <property type="match status" value="1"/>
</dbReference>
<dbReference type="SFLD" id="SFLDG00358">
    <property type="entry name" value="Main_(cytGST)"/>
    <property type="match status" value="1"/>
</dbReference>
<dbReference type="InterPro" id="IPR010987">
    <property type="entry name" value="Glutathione-S-Trfase_C-like"/>
</dbReference>
<dbReference type="GO" id="GO:0005829">
    <property type="term" value="C:cytosol"/>
    <property type="evidence" value="ECO:0007669"/>
    <property type="project" value="UniProtKB-SubCell"/>
</dbReference>
<dbReference type="Gene3D" id="1.20.1050.10">
    <property type="match status" value="2"/>
</dbReference>
<feature type="domain" description="GST N-terminal" evidence="9">
    <location>
        <begin position="3"/>
        <end position="82"/>
    </location>
</feature>
<evidence type="ECO:0000256" key="7">
    <source>
        <dbReference type="ARBA" id="ARBA00047960"/>
    </source>
</evidence>
<dbReference type="SUPFAM" id="SSF52833">
    <property type="entry name" value="Thioredoxin-like"/>
    <property type="match status" value="1"/>
</dbReference>
<dbReference type="Pfam" id="PF02798">
    <property type="entry name" value="GST_N"/>
    <property type="match status" value="1"/>
</dbReference>